<accession>A0A2T5M7A6</accession>
<dbReference type="EMBL" id="MSFN02000001">
    <property type="protein sequence ID" value="PTU24420.1"/>
    <property type="molecule type" value="Genomic_DNA"/>
</dbReference>
<protein>
    <submittedName>
        <fullName evidence="2">Uncharacterized protein</fullName>
    </submittedName>
</protein>
<organism evidence="2 3">
    <name type="scientific">Aspergillus ochraceoroseus IBT 24754</name>
    <dbReference type="NCBI Taxonomy" id="1392256"/>
    <lineage>
        <taxon>Eukaryota</taxon>
        <taxon>Fungi</taxon>
        <taxon>Dikarya</taxon>
        <taxon>Ascomycota</taxon>
        <taxon>Pezizomycotina</taxon>
        <taxon>Eurotiomycetes</taxon>
        <taxon>Eurotiomycetidae</taxon>
        <taxon>Eurotiales</taxon>
        <taxon>Aspergillaceae</taxon>
        <taxon>Aspergillus</taxon>
        <taxon>Aspergillus subgen. Nidulantes</taxon>
    </lineage>
</organism>
<gene>
    <name evidence="2" type="ORF">P175DRAFT_0527890</name>
</gene>
<evidence type="ECO:0000256" key="1">
    <source>
        <dbReference type="SAM" id="MobiDB-lite"/>
    </source>
</evidence>
<feature type="region of interest" description="Disordered" evidence="1">
    <location>
        <begin position="60"/>
        <end position="79"/>
    </location>
</feature>
<dbReference type="RefSeq" id="XP_040755812.1">
    <property type="nucleotide sequence ID" value="XM_040899567.1"/>
</dbReference>
<dbReference type="GeneID" id="63816449"/>
<sequence>MNESWKVFKMIVRYDALFLRSHTSRRVQLDHTTSMMAHPQTTITLDQFRQAFNIAAEHRTRKNDDSNANSHTDHFHSILNPGSRRSSQSLILLTALTPSRRLGTNHADGDRLLGGYQHANVRSTHALLVDYVRRAPQRTVVAGLLPMCRSLLADVQDGMIRVPHVAVWTLKGNQAEPVNRACGDLYAHLLRDHPHIPPHIPSYRNIPILRLTLRHFSLFSGFPALIDMPWRARILRRCAAIPA</sequence>
<feature type="compositionally biased region" description="Basic and acidic residues" evidence="1">
    <location>
        <begin position="60"/>
        <end position="76"/>
    </location>
</feature>
<evidence type="ECO:0000313" key="3">
    <source>
        <dbReference type="Proteomes" id="UP000244073"/>
    </source>
</evidence>
<evidence type="ECO:0000313" key="2">
    <source>
        <dbReference type="EMBL" id="PTU24420.1"/>
    </source>
</evidence>
<reference evidence="2 3" key="1">
    <citation type="journal article" date="2018" name="Proc. Natl. Acad. Sci. U.S.A.">
        <title>Linking secondary metabolites to gene clusters through genome sequencing of six diverse Aspergillus species.</title>
        <authorList>
            <person name="Kaerboelling I."/>
            <person name="Vesth T.C."/>
            <person name="Frisvad J.C."/>
            <person name="Nybo J.L."/>
            <person name="Theobald S."/>
            <person name="Kuo A."/>
            <person name="Bowyer P."/>
            <person name="Matsuda Y."/>
            <person name="Mondo S."/>
            <person name="Lyhne E.K."/>
            <person name="Kogle M.E."/>
            <person name="Clum A."/>
            <person name="Lipzen A."/>
            <person name="Salamov A."/>
            <person name="Ngan C.Y."/>
            <person name="Daum C."/>
            <person name="Chiniquy J."/>
            <person name="Barry K."/>
            <person name="LaButti K."/>
            <person name="Haridas S."/>
            <person name="Simmons B.A."/>
            <person name="Magnuson J.K."/>
            <person name="Mortensen U.H."/>
            <person name="Larsen T.O."/>
            <person name="Grigoriev I.V."/>
            <person name="Baker S.E."/>
            <person name="Andersen M.R."/>
        </authorList>
    </citation>
    <scope>NUCLEOTIDE SEQUENCE [LARGE SCALE GENOMIC DNA]</scope>
    <source>
        <strain evidence="2 3">IBT 24754</strain>
    </source>
</reference>
<dbReference type="VEuPathDB" id="FungiDB:P175DRAFT_0527890"/>
<dbReference type="Proteomes" id="UP000244073">
    <property type="component" value="Unassembled WGS sequence"/>
</dbReference>
<proteinExistence type="predicted"/>
<name>A0A2T5M7A6_9EURO</name>
<dbReference type="AlphaFoldDB" id="A0A2T5M7A6"/>
<comment type="caution">
    <text evidence="2">The sequence shown here is derived from an EMBL/GenBank/DDBJ whole genome shotgun (WGS) entry which is preliminary data.</text>
</comment>